<evidence type="ECO:0000256" key="2">
    <source>
        <dbReference type="ARBA" id="ARBA00004496"/>
    </source>
</evidence>
<gene>
    <name evidence="12" type="ORF">ENW48_00010</name>
</gene>
<evidence type="ECO:0000256" key="4">
    <source>
        <dbReference type="ARBA" id="ARBA00022490"/>
    </source>
</evidence>
<evidence type="ECO:0000256" key="5">
    <source>
        <dbReference type="ARBA" id="ARBA00023110"/>
    </source>
</evidence>
<dbReference type="PROSITE" id="PS50059">
    <property type="entry name" value="FKBP_PPIASE"/>
    <property type="match status" value="1"/>
</dbReference>
<comment type="catalytic activity">
    <reaction evidence="1 9 10">
        <text>[protein]-peptidylproline (omega=180) = [protein]-peptidylproline (omega=0)</text>
        <dbReference type="Rhea" id="RHEA:16237"/>
        <dbReference type="Rhea" id="RHEA-COMP:10747"/>
        <dbReference type="Rhea" id="RHEA-COMP:10748"/>
        <dbReference type="ChEBI" id="CHEBI:83833"/>
        <dbReference type="ChEBI" id="CHEBI:83834"/>
        <dbReference type="EC" id="5.2.1.8"/>
    </reaction>
</comment>
<evidence type="ECO:0000256" key="8">
    <source>
        <dbReference type="ARBA" id="ARBA00037071"/>
    </source>
</evidence>
<evidence type="ECO:0000256" key="6">
    <source>
        <dbReference type="ARBA" id="ARBA00023186"/>
    </source>
</evidence>
<comment type="subcellular location">
    <subcellularLocation>
        <location evidence="2">Cytoplasm</location>
    </subcellularLocation>
</comment>
<dbReference type="Pfam" id="PF00254">
    <property type="entry name" value="FKBP_C"/>
    <property type="match status" value="1"/>
</dbReference>
<comment type="function">
    <text evidence="8">Also involved in hydrogenase metallocenter assembly, probably by participating in the nickel insertion step. This function in hydrogenase biosynthesis requires chaperone activity and the presence of the metal-binding domain, but not PPIase activity.</text>
</comment>
<dbReference type="PANTHER" id="PTHR47861:SF3">
    <property type="entry name" value="FKBP-TYPE PEPTIDYL-PROLYL CIS-TRANS ISOMERASE SLYD"/>
    <property type="match status" value="1"/>
</dbReference>
<protein>
    <recommendedName>
        <fullName evidence="10">Peptidyl-prolyl cis-trans isomerase</fullName>
        <ecNumber evidence="10">5.2.1.8</ecNumber>
    </recommendedName>
</protein>
<comment type="similarity">
    <text evidence="3 10">Belongs to the FKBP-type PPIase family.</text>
</comment>
<evidence type="ECO:0000256" key="10">
    <source>
        <dbReference type="RuleBase" id="RU003915"/>
    </source>
</evidence>
<dbReference type="EMBL" id="DTKJ01000001">
    <property type="protein sequence ID" value="HGZ10587.1"/>
    <property type="molecule type" value="Genomic_DNA"/>
</dbReference>
<comment type="caution">
    <text evidence="12">The sequence shown here is derived from an EMBL/GenBank/DDBJ whole genome shotgun (WGS) entry which is preliminary data.</text>
</comment>
<evidence type="ECO:0000256" key="7">
    <source>
        <dbReference type="ARBA" id="ARBA00023235"/>
    </source>
</evidence>
<dbReference type="GO" id="GO:0005737">
    <property type="term" value="C:cytoplasm"/>
    <property type="evidence" value="ECO:0007669"/>
    <property type="project" value="UniProtKB-SubCell"/>
</dbReference>
<evidence type="ECO:0000259" key="11">
    <source>
        <dbReference type="PROSITE" id="PS50059"/>
    </source>
</evidence>
<dbReference type="InterPro" id="IPR046357">
    <property type="entry name" value="PPIase_dom_sf"/>
</dbReference>
<dbReference type="SUPFAM" id="SSF54534">
    <property type="entry name" value="FKBP-like"/>
    <property type="match status" value="1"/>
</dbReference>
<evidence type="ECO:0000256" key="9">
    <source>
        <dbReference type="PROSITE-ProRule" id="PRU00277"/>
    </source>
</evidence>
<dbReference type="InterPro" id="IPR001179">
    <property type="entry name" value="PPIase_FKBP_dom"/>
</dbReference>
<accession>A0A7C5AK25</accession>
<dbReference type="GO" id="GO:0042026">
    <property type="term" value="P:protein refolding"/>
    <property type="evidence" value="ECO:0007669"/>
    <property type="project" value="UniProtKB-ARBA"/>
</dbReference>
<dbReference type="GO" id="GO:0003755">
    <property type="term" value="F:peptidyl-prolyl cis-trans isomerase activity"/>
    <property type="evidence" value="ECO:0007669"/>
    <property type="project" value="UniProtKB-UniRule"/>
</dbReference>
<evidence type="ECO:0000313" key="12">
    <source>
        <dbReference type="EMBL" id="HGZ10587.1"/>
    </source>
</evidence>
<organism evidence="12">
    <name type="scientific">Desulfobacca acetoxidans</name>
    <dbReference type="NCBI Taxonomy" id="60893"/>
    <lineage>
        <taxon>Bacteria</taxon>
        <taxon>Pseudomonadati</taxon>
        <taxon>Thermodesulfobacteriota</taxon>
        <taxon>Desulfobaccia</taxon>
        <taxon>Desulfobaccales</taxon>
        <taxon>Desulfobaccaceae</taxon>
        <taxon>Desulfobacca</taxon>
    </lineage>
</organism>
<evidence type="ECO:0000256" key="3">
    <source>
        <dbReference type="ARBA" id="ARBA00006577"/>
    </source>
</evidence>
<dbReference type="EC" id="5.2.1.8" evidence="10"/>
<dbReference type="Gene3D" id="3.10.50.40">
    <property type="match status" value="1"/>
</dbReference>
<keyword evidence="5 9" id="KW-0697">Rotamase</keyword>
<sequence>MKVAPTSFVTIDYLIQTEDNEFYPRSGKPEELSFCLGFGLMPPDLEEALIGMAPQDKKRVRLSASQAFGEVDENLIMEIPRADFAPGLEPEPGDVFETRDDEGHPVYFVVREVQPEVVIIDFNHPLAGKEVEFHITLKDVREATPEDIKAYACSCSQCGGGEPHSH</sequence>
<evidence type="ECO:0000256" key="1">
    <source>
        <dbReference type="ARBA" id="ARBA00000971"/>
    </source>
</evidence>
<reference evidence="12" key="1">
    <citation type="journal article" date="2020" name="mSystems">
        <title>Genome- and Community-Level Interaction Insights into Carbon Utilization and Element Cycling Functions of Hydrothermarchaeota in Hydrothermal Sediment.</title>
        <authorList>
            <person name="Zhou Z."/>
            <person name="Liu Y."/>
            <person name="Xu W."/>
            <person name="Pan J."/>
            <person name="Luo Z.H."/>
            <person name="Li M."/>
        </authorList>
    </citation>
    <scope>NUCLEOTIDE SEQUENCE [LARGE SCALE GENOMIC DNA]</scope>
    <source>
        <strain evidence="12">SpSt-853</strain>
    </source>
</reference>
<feature type="domain" description="PPIase FKBP-type" evidence="11">
    <location>
        <begin position="6"/>
        <end position="80"/>
    </location>
</feature>
<proteinExistence type="inferred from homology"/>
<dbReference type="PANTHER" id="PTHR47861">
    <property type="entry name" value="FKBP-TYPE PEPTIDYL-PROLYL CIS-TRANS ISOMERASE SLYD"/>
    <property type="match status" value="1"/>
</dbReference>
<dbReference type="AlphaFoldDB" id="A0A7C5AK25"/>
<name>A0A7C5AK25_9BACT</name>
<keyword evidence="7 9" id="KW-0413">Isomerase</keyword>
<keyword evidence="4" id="KW-0963">Cytoplasm</keyword>
<keyword evidence="6" id="KW-0143">Chaperone</keyword>